<dbReference type="InterPro" id="IPR013528">
    <property type="entry name" value="HMG_CoA_synth_N"/>
</dbReference>
<evidence type="ECO:0000313" key="8">
    <source>
        <dbReference type="Proteomes" id="UP000269289"/>
    </source>
</evidence>
<feature type="domain" description="Hydroxymethylglutaryl-coenzyme A synthase C-terminal" evidence="6">
    <location>
        <begin position="176"/>
        <end position="250"/>
    </location>
</feature>
<feature type="binding site" evidence="4">
    <location>
        <position position="279"/>
    </location>
    <ligand>
        <name>(3S)-3-hydroxy-3-methylglutaryl-CoA</name>
        <dbReference type="ChEBI" id="CHEBI:43074"/>
    </ligand>
</feature>
<dbReference type="EC" id="2.3.3.10" evidence="7"/>
<protein>
    <submittedName>
        <fullName evidence="7">Hydroxymethylglutaryl-CoA synthase</fullName>
        <ecNumber evidence="7">2.3.3.10</ecNumber>
    </submittedName>
</protein>
<dbReference type="PANTHER" id="PTHR43323:SF2">
    <property type="entry name" value="HYDROXYMETHYLGLUTARYL-COA SYNTHASE"/>
    <property type="match status" value="1"/>
</dbReference>
<evidence type="ECO:0000259" key="5">
    <source>
        <dbReference type="Pfam" id="PF01154"/>
    </source>
</evidence>
<dbReference type="PANTHER" id="PTHR43323">
    <property type="entry name" value="3-HYDROXY-3-METHYLGLUTARYL COENZYME A SYNTHASE"/>
    <property type="match status" value="1"/>
</dbReference>
<sequence>MQLGIDDLAFATADRYLDLADLAPVHGVEPAKYTVGLGQDRMSVAAPDEDVVTLAASAALPLVERMSEQDRASIRTVLLATESGIDQSKSAGVYVHRLLGLPAAARVVELKQACYAGTSALQMALALVARNPEQKVLVICSDVARYDVGSSGEPTQGCGAVAMLVTANPRLVAIEPVSGLHTTDIMDFWRPNYRTTAVVDGRLSLRAYTDSLSGAWADLQAQGGPAFADIDTFVYHQPFTKMAVKAHAHLTRLVGAPRDAEVMDAQIADSLRYNREIGNSYTASMYIGLVSLLDHATDDLAGSRIGFFSYGSGAVGEFFTGVVQPGYRDHLRTAAHRRLLDDRTRISHAEYSAIVAPVNPVDGGDHEVPASTRNPFRLAAITGHQRLYERSAAAATAVA</sequence>
<gene>
    <name evidence="7" type="ORF">EBM89_13770</name>
</gene>
<dbReference type="InterPro" id="IPR011554">
    <property type="entry name" value="HMG_CoA_synthase_prok"/>
</dbReference>
<comment type="similarity">
    <text evidence="1">Belongs to the thiolase-like superfamily. HMG-CoA synthase family.</text>
</comment>
<name>A0A3M2J4T2_9CELL</name>
<dbReference type="OrthoDB" id="9769523at2"/>
<evidence type="ECO:0000256" key="1">
    <source>
        <dbReference type="ARBA" id="ARBA00007061"/>
    </source>
</evidence>
<organism evidence="7 8">
    <name type="scientific">Cellulomonas triticagri</name>
    <dbReference type="NCBI Taxonomy" id="2483352"/>
    <lineage>
        <taxon>Bacteria</taxon>
        <taxon>Bacillati</taxon>
        <taxon>Actinomycetota</taxon>
        <taxon>Actinomycetes</taxon>
        <taxon>Micrococcales</taxon>
        <taxon>Cellulomonadaceae</taxon>
        <taxon>Cellulomonas</taxon>
    </lineage>
</organism>
<dbReference type="NCBIfam" id="TIGR01835">
    <property type="entry name" value="HMG-CoA-S_prok"/>
    <property type="match status" value="1"/>
</dbReference>
<dbReference type="GO" id="GO:0006084">
    <property type="term" value="P:acetyl-CoA metabolic process"/>
    <property type="evidence" value="ECO:0007669"/>
    <property type="project" value="InterPro"/>
</dbReference>
<keyword evidence="2 7" id="KW-0808">Transferase</keyword>
<keyword evidence="8" id="KW-1185">Reference proteome</keyword>
<feature type="active site" description="Acyl-thioester intermediate" evidence="3">
    <location>
        <position position="114"/>
    </location>
</feature>
<evidence type="ECO:0000256" key="3">
    <source>
        <dbReference type="PIRSR" id="PIRSR611554-1"/>
    </source>
</evidence>
<feature type="active site" description="Proton donor/acceptor" evidence="3">
    <location>
        <position position="82"/>
    </location>
</feature>
<dbReference type="RefSeq" id="WP_122149991.1">
    <property type="nucleotide sequence ID" value="NZ_RFFI01000078.1"/>
</dbReference>
<feature type="binding site" evidence="4">
    <location>
        <position position="146"/>
    </location>
    <ligand>
        <name>(3S)-3-hydroxy-3-methylglutaryl-CoA</name>
        <dbReference type="ChEBI" id="CHEBI:43074"/>
    </ligand>
</feature>
<dbReference type="GO" id="GO:0004421">
    <property type="term" value="F:hydroxymethylglutaryl-CoA synthase activity"/>
    <property type="evidence" value="ECO:0007669"/>
    <property type="project" value="UniProtKB-EC"/>
</dbReference>
<dbReference type="Pfam" id="PF08540">
    <property type="entry name" value="HMG_CoA_synt_C"/>
    <property type="match status" value="2"/>
</dbReference>
<comment type="caution">
    <text evidence="7">The sequence shown here is derived from an EMBL/GenBank/DDBJ whole genome shotgun (WGS) entry which is preliminary data.</text>
</comment>
<keyword evidence="7" id="KW-0012">Acyltransferase</keyword>
<feature type="domain" description="Hydroxymethylglutaryl-coenzyme A synthase N-terminal" evidence="5">
    <location>
        <begin position="3"/>
        <end position="167"/>
    </location>
</feature>
<feature type="binding site" evidence="4">
    <location>
        <position position="245"/>
    </location>
    <ligand>
        <name>(3S)-3-hydroxy-3-methylglutaryl-CoA</name>
        <dbReference type="ChEBI" id="CHEBI:43074"/>
    </ligand>
</feature>
<dbReference type="SUPFAM" id="SSF53901">
    <property type="entry name" value="Thiolase-like"/>
    <property type="match status" value="2"/>
</dbReference>
<dbReference type="Pfam" id="PF01154">
    <property type="entry name" value="HMG_CoA_synt_N"/>
    <property type="match status" value="1"/>
</dbReference>
<reference evidence="7 8" key="1">
    <citation type="submission" date="2018-10" db="EMBL/GenBank/DDBJ databases">
        <title>Isolation, diversity and antifungal activity of actinobacteria from wheat.</title>
        <authorList>
            <person name="Han C."/>
        </authorList>
    </citation>
    <scope>NUCLEOTIDE SEQUENCE [LARGE SCALE GENOMIC DNA]</scope>
    <source>
        <strain evidence="7 8">NEAU-YY56</strain>
    </source>
</reference>
<feature type="active site" description="Proton donor/acceptor" evidence="3">
    <location>
        <position position="236"/>
    </location>
</feature>
<dbReference type="Proteomes" id="UP000269289">
    <property type="component" value="Unassembled WGS sequence"/>
</dbReference>
<dbReference type="Gene3D" id="3.40.47.10">
    <property type="match status" value="2"/>
</dbReference>
<dbReference type="InterPro" id="IPR013746">
    <property type="entry name" value="HMG_CoA_synt_C_dom"/>
</dbReference>
<accession>A0A3M2J4T2</accession>
<evidence type="ECO:0000313" key="7">
    <source>
        <dbReference type="EMBL" id="RMI07111.1"/>
    </source>
</evidence>
<dbReference type="InterPro" id="IPR016039">
    <property type="entry name" value="Thiolase-like"/>
</dbReference>
<dbReference type="CDD" id="cd00827">
    <property type="entry name" value="init_cond_enzymes"/>
    <property type="match status" value="1"/>
</dbReference>
<evidence type="ECO:0000256" key="4">
    <source>
        <dbReference type="PIRSR" id="PIRSR611554-2"/>
    </source>
</evidence>
<dbReference type="AlphaFoldDB" id="A0A3M2J4T2"/>
<evidence type="ECO:0000259" key="6">
    <source>
        <dbReference type="Pfam" id="PF08540"/>
    </source>
</evidence>
<evidence type="ECO:0000256" key="2">
    <source>
        <dbReference type="ARBA" id="ARBA00022679"/>
    </source>
</evidence>
<feature type="domain" description="Hydroxymethylglutaryl-coenzyme A synthase C-terminal" evidence="6">
    <location>
        <begin position="260"/>
        <end position="354"/>
    </location>
</feature>
<dbReference type="EMBL" id="RFFI01000078">
    <property type="protein sequence ID" value="RMI07111.1"/>
    <property type="molecule type" value="Genomic_DNA"/>
</dbReference>
<proteinExistence type="inferred from homology"/>